<evidence type="ECO:0000313" key="3">
    <source>
        <dbReference type="Proteomes" id="UP000326344"/>
    </source>
</evidence>
<dbReference type="RefSeq" id="WP_150879707.1">
    <property type="nucleotide sequence ID" value="NZ_VTWS01000005.1"/>
</dbReference>
<proteinExistence type="predicted"/>
<evidence type="ECO:0000256" key="1">
    <source>
        <dbReference type="SAM" id="Phobius"/>
    </source>
</evidence>
<evidence type="ECO:0000313" key="2">
    <source>
        <dbReference type="EMBL" id="KAA9349989.1"/>
    </source>
</evidence>
<keyword evidence="1" id="KW-0472">Membrane</keyword>
<protein>
    <submittedName>
        <fullName evidence="2">Uncharacterized protein</fullName>
    </submittedName>
</protein>
<keyword evidence="3" id="KW-1185">Reference proteome</keyword>
<keyword evidence="1" id="KW-0812">Transmembrane</keyword>
<comment type="caution">
    <text evidence="2">The sequence shown here is derived from an EMBL/GenBank/DDBJ whole genome shotgun (WGS) entry which is preliminary data.</text>
</comment>
<dbReference type="AlphaFoldDB" id="A0A5N1JGY8"/>
<accession>A0A5N1JGY8</accession>
<reference evidence="2 3" key="1">
    <citation type="submission" date="2019-09" db="EMBL/GenBank/DDBJ databases">
        <title>Genome Sequence of Larkinella sp MA1.</title>
        <authorList>
            <person name="Srinivasan S."/>
        </authorList>
    </citation>
    <scope>NUCLEOTIDE SEQUENCE [LARGE SCALE GENOMIC DNA]</scope>
    <source>
        <strain evidence="2 3">MA1</strain>
    </source>
</reference>
<keyword evidence="1" id="KW-1133">Transmembrane helix</keyword>
<dbReference type="EMBL" id="VTWS01000005">
    <property type="protein sequence ID" value="KAA9349989.1"/>
    <property type="molecule type" value="Genomic_DNA"/>
</dbReference>
<name>A0A5N1JGY8_9BACT</name>
<dbReference type="Proteomes" id="UP000326344">
    <property type="component" value="Unassembled WGS sequence"/>
</dbReference>
<organism evidence="2 3">
    <name type="scientific">Larkinella humicola</name>
    <dbReference type="NCBI Taxonomy" id="2607654"/>
    <lineage>
        <taxon>Bacteria</taxon>
        <taxon>Pseudomonadati</taxon>
        <taxon>Bacteroidota</taxon>
        <taxon>Cytophagia</taxon>
        <taxon>Cytophagales</taxon>
        <taxon>Spirosomataceae</taxon>
        <taxon>Larkinella</taxon>
    </lineage>
</organism>
<gene>
    <name evidence="2" type="ORF">F0P93_21375</name>
</gene>
<feature type="transmembrane region" description="Helical" evidence="1">
    <location>
        <begin position="15"/>
        <end position="37"/>
    </location>
</feature>
<sequence>MANRTRKVVVSLDTYLSILAVVSSFCAIGITFYQAYLQRTQQYASVMPILDSYNTSKLGDGSSGYAIMIDNNGLGPAFIEEASYYYAGKKYDTVSDFENAILKQAGIIDSTSMVSDLWKGLVIPQGGKVTLIELHSRTAERAIRQSMSDARISILYKSVYGEKWRHTFPPGRNPEQNAKVDN</sequence>